<dbReference type="Pfam" id="PF03357">
    <property type="entry name" value="Snf7"/>
    <property type="match status" value="1"/>
</dbReference>
<protein>
    <submittedName>
        <fullName evidence="3">(raccoon dog) hypothetical protein</fullName>
    </submittedName>
</protein>
<name>A0A811ZIV9_NYCPR</name>
<evidence type="ECO:0000256" key="2">
    <source>
        <dbReference type="SAM" id="MobiDB-lite"/>
    </source>
</evidence>
<dbReference type="PANTHER" id="PTHR10476">
    <property type="entry name" value="CHARGED MULTIVESICULAR BODY PROTEIN"/>
    <property type="match status" value="1"/>
</dbReference>
<dbReference type="GO" id="GO:0007034">
    <property type="term" value="P:vacuolar transport"/>
    <property type="evidence" value="ECO:0007669"/>
    <property type="project" value="InterPro"/>
</dbReference>
<evidence type="ECO:0000313" key="4">
    <source>
        <dbReference type="Proteomes" id="UP000645828"/>
    </source>
</evidence>
<keyword evidence="4" id="KW-1185">Reference proteome</keyword>
<comment type="similarity">
    <text evidence="1">Belongs to the SNF7 family.</text>
</comment>
<dbReference type="Gene3D" id="6.10.140.1230">
    <property type="match status" value="1"/>
</dbReference>
<feature type="compositionally biased region" description="Acidic residues" evidence="2">
    <location>
        <begin position="165"/>
        <end position="174"/>
    </location>
</feature>
<reference evidence="3" key="1">
    <citation type="submission" date="2020-12" db="EMBL/GenBank/DDBJ databases">
        <authorList>
            <consortium name="Molecular Ecology Group"/>
        </authorList>
    </citation>
    <scope>NUCLEOTIDE SEQUENCE</scope>
    <source>
        <strain evidence="3">TBG_1078</strain>
    </source>
</reference>
<accession>A0A811ZIV9</accession>
<feature type="compositionally biased region" description="Acidic residues" evidence="2">
    <location>
        <begin position="141"/>
        <end position="150"/>
    </location>
</feature>
<evidence type="ECO:0000256" key="1">
    <source>
        <dbReference type="ARBA" id="ARBA00006190"/>
    </source>
</evidence>
<sequence>MICLFIWELTRMGFLFYLFVWHSTTYKATEIPHRAPCREPASPSTLSLSFSLVNEWSLKIRKGMRDAAKKGQEAVCVVLVWEMIRSRKAWLVPCGRAEVMEAMQSLVKIPEIQATMKDLSKEMTEAGIIEEMLEDTFESMDDQDEMEAAAETEKSARTSGAMAASEDEEEEEALEAMQSHLATLGS</sequence>
<proteinExistence type="inferred from homology"/>
<comment type="caution">
    <text evidence="3">The sequence shown here is derived from an EMBL/GenBank/DDBJ whole genome shotgun (WGS) entry which is preliminary data.</text>
</comment>
<gene>
    <name evidence="3" type="ORF">NYPRO_LOCUS21187</name>
</gene>
<feature type="region of interest" description="Disordered" evidence="2">
    <location>
        <begin position="141"/>
        <end position="186"/>
    </location>
</feature>
<dbReference type="Proteomes" id="UP000645828">
    <property type="component" value="Unassembled WGS sequence"/>
</dbReference>
<organism evidence="3 4">
    <name type="scientific">Nyctereutes procyonoides</name>
    <name type="common">Raccoon dog</name>
    <name type="synonym">Canis procyonoides</name>
    <dbReference type="NCBI Taxonomy" id="34880"/>
    <lineage>
        <taxon>Eukaryota</taxon>
        <taxon>Metazoa</taxon>
        <taxon>Chordata</taxon>
        <taxon>Craniata</taxon>
        <taxon>Vertebrata</taxon>
        <taxon>Euteleostomi</taxon>
        <taxon>Mammalia</taxon>
        <taxon>Eutheria</taxon>
        <taxon>Laurasiatheria</taxon>
        <taxon>Carnivora</taxon>
        <taxon>Caniformia</taxon>
        <taxon>Canidae</taxon>
        <taxon>Nyctereutes</taxon>
    </lineage>
</organism>
<dbReference type="AlphaFoldDB" id="A0A811ZIV9"/>
<dbReference type="EMBL" id="CAJHUB010000766">
    <property type="protein sequence ID" value="CAD7688394.1"/>
    <property type="molecule type" value="Genomic_DNA"/>
</dbReference>
<evidence type="ECO:0000313" key="3">
    <source>
        <dbReference type="EMBL" id="CAD7688394.1"/>
    </source>
</evidence>
<dbReference type="InterPro" id="IPR005024">
    <property type="entry name" value="Snf7_fam"/>
</dbReference>